<accession>A0ABT3SXS3</accession>
<dbReference type="Proteomes" id="UP001143307">
    <property type="component" value="Unassembled WGS sequence"/>
</dbReference>
<dbReference type="InterPro" id="IPR003718">
    <property type="entry name" value="OsmC/Ohr_fam"/>
</dbReference>
<dbReference type="PANTHER" id="PTHR42830:SF2">
    <property type="entry name" value="OSMC_OHR FAMILY PROTEIN"/>
    <property type="match status" value="1"/>
</dbReference>
<dbReference type="InterPro" id="IPR036102">
    <property type="entry name" value="OsmC/Ohrsf"/>
</dbReference>
<gene>
    <name evidence="1" type="ORF">EYC87_14485</name>
</gene>
<dbReference type="InterPro" id="IPR052707">
    <property type="entry name" value="OsmC_Ohr_Peroxiredoxin"/>
</dbReference>
<dbReference type="EMBL" id="SHNP01000005">
    <property type="protein sequence ID" value="MCX2974796.1"/>
    <property type="molecule type" value="Genomic_DNA"/>
</dbReference>
<organism evidence="1 2">
    <name type="scientific">Candidatus Seongchinamella marina</name>
    <dbReference type="NCBI Taxonomy" id="2518990"/>
    <lineage>
        <taxon>Bacteria</taxon>
        <taxon>Pseudomonadati</taxon>
        <taxon>Pseudomonadota</taxon>
        <taxon>Gammaproteobacteria</taxon>
        <taxon>Cellvibrionales</taxon>
        <taxon>Halieaceae</taxon>
        <taxon>Seongchinamella</taxon>
    </lineage>
</organism>
<proteinExistence type="predicted"/>
<evidence type="ECO:0000313" key="1">
    <source>
        <dbReference type="EMBL" id="MCX2974796.1"/>
    </source>
</evidence>
<name>A0ABT3SXS3_9GAMM</name>
<dbReference type="Gene3D" id="3.30.300.20">
    <property type="match status" value="1"/>
</dbReference>
<dbReference type="InterPro" id="IPR015946">
    <property type="entry name" value="KH_dom-like_a/b"/>
</dbReference>
<dbReference type="SUPFAM" id="SSF82784">
    <property type="entry name" value="OsmC-like"/>
    <property type="match status" value="1"/>
</dbReference>
<comment type="caution">
    <text evidence="1">The sequence shown here is derived from an EMBL/GenBank/DDBJ whole genome shotgun (WGS) entry which is preliminary data.</text>
</comment>
<keyword evidence="2" id="KW-1185">Reference proteome</keyword>
<dbReference type="Pfam" id="PF02566">
    <property type="entry name" value="OsmC"/>
    <property type="match status" value="1"/>
</dbReference>
<dbReference type="RefSeq" id="WP_279253508.1">
    <property type="nucleotide sequence ID" value="NZ_SHNP01000005.1"/>
</dbReference>
<evidence type="ECO:0000313" key="2">
    <source>
        <dbReference type="Proteomes" id="UP001143307"/>
    </source>
</evidence>
<reference evidence="1" key="1">
    <citation type="submission" date="2019-02" db="EMBL/GenBank/DDBJ databases">
        <authorList>
            <person name="Li S.-H."/>
        </authorList>
    </citation>
    <scope>NUCLEOTIDE SEQUENCE</scope>
    <source>
        <strain evidence="1">IMCC8485</strain>
    </source>
</reference>
<sequence>MQDFPHHYLVSANAEAAGTVALKSDNMPQIVSAPPAEFGGSGDQWSPEHLLVASVADCFILTFRAISSASKMEWVSLEATAEGVLDKVERAPQFTAFTVKATLTVPAGTDEAKARRLLDKAEGACMITNSMKAPCHLNADIVFAS</sequence>
<protein>
    <submittedName>
        <fullName evidence="1">OsmC family peroxiredoxin</fullName>
    </submittedName>
</protein>
<dbReference type="PANTHER" id="PTHR42830">
    <property type="entry name" value="OSMOTICALLY INDUCIBLE FAMILY PROTEIN"/>
    <property type="match status" value="1"/>
</dbReference>